<feature type="domain" description="N-acetyltransferase" evidence="1">
    <location>
        <begin position="146"/>
        <end position="283"/>
    </location>
</feature>
<dbReference type="AlphaFoldDB" id="A0A0D5NI04"/>
<evidence type="ECO:0000313" key="2">
    <source>
        <dbReference type="EMBL" id="AJY74730.1"/>
    </source>
</evidence>
<evidence type="ECO:0000313" key="3">
    <source>
        <dbReference type="Proteomes" id="UP000032633"/>
    </source>
</evidence>
<dbReference type="Proteomes" id="UP000032633">
    <property type="component" value="Chromosome"/>
</dbReference>
<dbReference type="OrthoDB" id="3174529at2"/>
<dbReference type="Gene3D" id="3.40.630.30">
    <property type="match status" value="1"/>
</dbReference>
<dbReference type="InterPro" id="IPR000182">
    <property type="entry name" value="GNAT_dom"/>
</dbReference>
<evidence type="ECO:0000259" key="1">
    <source>
        <dbReference type="PROSITE" id="PS51186"/>
    </source>
</evidence>
<dbReference type="PATRIC" id="fig|1126833.4.peg.2041"/>
<dbReference type="InterPro" id="IPR016181">
    <property type="entry name" value="Acyl_CoA_acyltransferase"/>
</dbReference>
<dbReference type="InterPro" id="IPR013653">
    <property type="entry name" value="GCN5-like_dom"/>
</dbReference>
<keyword evidence="3" id="KW-1185">Reference proteome</keyword>
<protein>
    <recommendedName>
        <fullName evidence="1">N-acetyltransferase domain-containing protein</fullName>
    </recommendedName>
</protein>
<organism evidence="2 3">
    <name type="scientific">Paenibacillus beijingensis</name>
    <dbReference type="NCBI Taxonomy" id="1126833"/>
    <lineage>
        <taxon>Bacteria</taxon>
        <taxon>Bacillati</taxon>
        <taxon>Bacillota</taxon>
        <taxon>Bacilli</taxon>
        <taxon>Bacillales</taxon>
        <taxon>Paenibacillaceae</taxon>
        <taxon>Paenibacillus</taxon>
    </lineage>
</organism>
<sequence length="283" mass="31091">MECPYSESIEGGDCTLEKLVTNDSLLNESPFMRDEVPYNLLHFINGFESSIGYKASDGSMIFAKSQGHPAWLWISQTVTDDDRKSIVRELVHQLSGASLPGISAAPETAEMFAEVYSKSGGTAYHTSMMMESYHCPKVIKPWNVTGEIRQAGRQNVELIAEYMAGFSAEAFGVPVDPASQIPAAERAVETGNFYLWIVEGKPVSMANIAHRSPRHARINAVYTPPALRKNGFASAIVSELCSVLEGERLTPMLYADLKNPDSNKVYQNIGFVERGKIASIKFG</sequence>
<dbReference type="HOGENOM" id="CLU_064724_0_0_9"/>
<dbReference type="EMBL" id="CP011058">
    <property type="protein sequence ID" value="AJY74730.1"/>
    <property type="molecule type" value="Genomic_DNA"/>
</dbReference>
<dbReference type="KEGG" id="pbj:VN24_09225"/>
<dbReference type="SUPFAM" id="SSF55729">
    <property type="entry name" value="Acyl-CoA N-acyltransferases (Nat)"/>
    <property type="match status" value="1"/>
</dbReference>
<dbReference type="Pfam" id="PF08445">
    <property type="entry name" value="FR47"/>
    <property type="match status" value="1"/>
</dbReference>
<dbReference type="PROSITE" id="PS51186">
    <property type="entry name" value="GNAT"/>
    <property type="match status" value="1"/>
</dbReference>
<dbReference type="GO" id="GO:0016747">
    <property type="term" value="F:acyltransferase activity, transferring groups other than amino-acyl groups"/>
    <property type="evidence" value="ECO:0007669"/>
    <property type="project" value="InterPro"/>
</dbReference>
<gene>
    <name evidence="2" type="ORF">VN24_09225</name>
</gene>
<name>A0A0D5NI04_9BACL</name>
<accession>A0A0D5NI04</accession>
<dbReference type="STRING" id="1126833.VN24_09225"/>
<reference evidence="2 3" key="1">
    <citation type="journal article" date="2015" name="J. Biotechnol.">
        <title>Complete genome sequence of Paenibacillus beijingensis 7188(T) (=DSM 24997(T)), a novel rhizobacterium from jujube garden soil.</title>
        <authorList>
            <person name="Kwak Y."/>
            <person name="Shin J.H."/>
        </authorList>
    </citation>
    <scope>NUCLEOTIDE SEQUENCE [LARGE SCALE GENOMIC DNA]</scope>
    <source>
        <strain evidence="2 3">DSM 24997</strain>
    </source>
</reference>
<proteinExistence type="predicted"/>
<reference evidence="3" key="2">
    <citation type="submission" date="2015-03" db="EMBL/GenBank/DDBJ databases">
        <title>Genome sequence of Paenibacillus beijingensis strain DSM 24997T.</title>
        <authorList>
            <person name="Kwak Y."/>
            <person name="Shin J.-H."/>
        </authorList>
    </citation>
    <scope>NUCLEOTIDE SEQUENCE [LARGE SCALE GENOMIC DNA]</scope>
    <source>
        <strain evidence="3">DSM 24997</strain>
    </source>
</reference>